<accession>A0AAP0J4Z2</accession>
<comment type="caution">
    <text evidence="2">The sequence shown here is derived from an EMBL/GenBank/DDBJ whole genome shotgun (WGS) entry which is preliminary data.</text>
</comment>
<evidence type="ECO:0000313" key="3">
    <source>
        <dbReference type="Proteomes" id="UP001419268"/>
    </source>
</evidence>
<dbReference type="AlphaFoldDB" id="A0AAP0J4Z2"/>
<reference evidence="2 3" key="1">
    <citation type="submission" date="2024-01" db="EMBL/GenBank/DDBJ databases">
        <title>Genome assemblies of Stephania.</title>
        <authorList>
            <person name="Yang L."/>
        </authorList>
    </citation>
    <scope>NUCLEOTIDE SEQUENCE [LARGE SCALE GENOMIC DNA]</scope>
    <source>
        <strain evidence="2">JXDWG</strain>
        <tissue evidence="2">Leaf</tissue>
    </source>
</reference>
<gene>
    <name evidence="2" type="ORF">Scep_015253</name>
</gene>
<feature type="region of interest" description="Disordered" evidence="1">
    <location>
        <begin position="98"/>
        <end position="132"/>
    </location>
</feature>
<feature type="region of interest" description="Disordered" evidence="1">
    <location>
        <begin position="18"/>
        <end position="41"/>
    </location>
</feature>
<keyword evidence="3" id="KW-1185">Reference proteome</keyword>
<evidence type="ECO:0000313" key="2">
    <source>
        <dbReference type="EMBL" id="KAK9126407.1"/>
    </source>
</evidence>
<feature type="compositionally biased region" description="Polar residues" evidence="1">
    <location>
        <begin position="98"/>
        <end position="128"/>
    </location>
</feature>
<dbReference type="Proteomes" id="UP001419268">
    <property type="component" value="Unassembled WGS sequence"/>
</dbReference>
<name>A0AAP0J4Z2_9MAGN</name>
<evidence type="ECO:0000256" key="1">
    <source>
        <dbReference type="SAM" id="MobiDB-lite"/>
    </source>
</evidence>
<dbReference type="EMBL" id="JBBNAG010000006">
    <property type="protein sequence ID" value="KAK9126407.1"/>
    <property type="molecule type" value="Genomic_DNA"/>
</dbReference>
<proteinExistence type="predicted"/>
<organism evidence="2 3">
    <name type="scientific">Stephania cephalantha</name>
    <dbReference type="NCBI Taxonomy" id="152367"/>
    <lineage>
        <taxon>Eukaryota</taxon>
        <taxon>Viridiplantae</taxon>
        <taxon>Streptophyta</taxon>
        <taxon>Embryophyta</taxon>
        <taxon>Tracheophyta</taxon>
        <taxon>Spermatophyta</taxon>
        <taxon>Magnoliopsida</taxon>
        <taxon>Ranunculales</taxon>
        <taxon>Menispermaceae</taxon>
        <taxon>Menispermoideae</taxon>
        <taxon>Cissampelideae</taxon>
        <taxon>Stephania</taxon>
    </lineage>
</organism>
<feature type="compositionally biased region" description="Acidic residues" evidence="1">
    <location>
        <begin position="28"/>
        <end position="39"/>
    </location>
</feature>
<protein>
    <submittedName>
        <fullName evidence="2">Uncharacterized protein</fullName>
    </submittedName>
</protein>
<sequence>MGGIDNTQCKTRTISCNDAKEDLGDPTMEMEEGNSDTEFEANSSTSELNRFLADGEEDQTDFDHLDPHLEDDDVCTLTALDQIDAVIMKYIKDKMNEADSSSGEVQYATKQNPQTPEQNQTIEINSNVRPLDCKEDDMVAEMEASGITIRRRTSSGDTKA</sequence>